<dbReference type="GO" id="GO:0046872">
    <property type="term" value="F:metal ion binding"/>
    <property type="evidence" value="ECO:0007669"/>
    <property type="project" value="UniProtKB-KW"/>
</dbReference>
<evidence type="ECO:0000256" key="6">
    <source>
        <dbReference type="ARBA" id="ARBA00023002"/>
    </source>
</evidence>
<dbReference type="Pfam" id="PF03098">
    <property type="entry name" value="An_peroxidase"/>
    <property type="match status" value="1"/>
</dbReference>
<dbReference type="InterPro" id="IPR019791">
    <property type="entry name" value="Haem_peroxidase_animal"/>
</dbReference>
<keyword evidence="9" id="KW-1133">Transmembrane helix</keyword>
<evidence type="ECO:0000256" key="8">
    <source>
        <dbReference type="PIRSR" id="PIRSR619791-2"/>
    </source>
</evidence>
<protein>
    <recommendedName>
        <fullName evidence="12">Peroxidase</fullName>
    </recommendedName>
</protein>
<evidence type="ECO:0000256" key="2">
    <source>
        <dbReference type="ARBA" id="ARBA00022525"/>
    </source>
</evidence>
<keyword evidence="11" id="KW-1185">Reference proteome</keyword>
<keyword evidence="5" id="KW-0732">Signal</keyword>
<evidence type="ECO:0000256" key="4">
    <source>
        <dbReference type="ARBA" id="ARBA00022617"/>
    </source>
</evidence>
<dbReference type="PROSITE" id="PS50292">
    <property type="entry name" value="PEROXIDASE_3"/>
    <property type="match status" value="1"/>
</dbReference>
<dbReference type="PANTHER" id="PTHR11475:SF141">
    <property type="entry name" value="CARDINAL"/>
    <property type="match status" value="1"/>
</dbReference>
<dbReference type="SUPFAM" id="SSF48113">
    <property type="entry name" value="Heme-dependent peroxidases"/>
    <property type="match status" value="1"/>
</dbReference>
<dbReference type="Proteomes" id="UP001231518">
    <property type="component" value="Chromosome 2"/>
</dbReference>
<keyword evidence="2" id="KW-0964">Secreted</keyword>
<dbReference type="GO" id="GO:0004601">
    <property type="term" value="F:peroxidase activity"/>
    <property type="evidence" value="ECO:0007669"/>
    <property type="project" value="UniProtKB-KW"/>
</dbReference>
<keyword evidence="6" id="KW-0560">Oxidoreductase</keyword>
<dbReference type="Gene3D" id="1.10.640.10">
    <property type="entry name" value="Haem peroxidase domain superfamily, animal type"/>
    <property type="match status" value="1"/>
</dbReference>
<dbReference type="GO" id="GO:0006979">
    <property type="term" value="P:response to oxidative stress"/>
    <property type="evidence" value="ECO:0007669"/>
    <property type="project" value="InterPro"/>
</dbReference>
<evidence type="ECO:0000256" key="1">
    <source>
        <dbReference type="ARBA" id="ARBA00004613"/>
    </source>
</evidence>
<accession>A0AAD8E028</accession>
<keyword evidence="9" id="KW-0472">Membrane</keyword>
<keyword evidence="3" id="KW-0575">Peroxidase</keyword>
<dbReference type="CDD" id="cd09823">
    <property type="entry name" value="peroxinectin_like"/>
    <property type="match status" value="1"/>
</dbReference>
<name>A0AAD8E028_MYTSE</name>
<dbReference type="AlphaFoldDB" id="A0AAD8E028"/>
<proteinExistence type="predicted"/>
<gene>
    <name evidence="10" type="ORF">PYW07_006825</name>
</gene>
<evidence type="ECO:0000256" key="5">
    <source>
        <dbReference type="ARBA" id="ARBA00022729"/>
    </source>
</evidence>
<evidence type="ECO:0000313" key="11">
    <source>
        <dbReference type="Proteomes" id="UP001231518"/>
    </source>
</evidence>
<comment type="caution">
    <text evidence="10">The sequence shown here is derived from an EMBL/GenBank/DDBJ whole genome shotgun (WGS) entry which is preliminary data.</text>
</comment>
<dbReference type="FunFam" id="1.10.640.10:FF:000003">
    <property type="entry name" value="chorion peroxidase"/>
    <property type="match status" value="1"/>
</dbReference>
<dbReference type="EMBL" id="JARGEI010000002">
    <property type="protein sequence ID" value="KAJ8735205.1"/>
    <property type="molecule type" value="Genomic_DNA"/>
</dbReference>
<keyword evidence="9" id="KW-0812">Transmembrane</keyword>
<dbReference type="GO" id="GO:0005576">
    <property type="term" value="C:extracellular region"/>
    <property type="evidence" value="ECO:0007669"/>
    <property type="project" value="UniProtKB-SubCell"/>
</dbReference>
<dbReference type="GO" id="GO:0020037">
    <property type="term" value="F:heme binding"/>
    <property type="evidence" value="ECO:0007669"/>
    <property type="project" value="InterPro"/>
</dbReference>
<reference evidence="10" key="1">
    <citation type="submission" date="2023-03" db="EMBL/GenBank/DDBJ databases">
        <title>Chromosome-level genomes of two armyworms, Mythimna separata and Mythimna loreyi, provide insights into the biosynthesis and reception of sex pheromones.</title>
        <authorList>
            <person name="Zhao H."/>
        </authorList>
    </citation>
    <scope>NUCLEOTIDE SEQUENCE</scope>
    <source>
        <strain evidence="10">BeijingLab</strain>
        <tissue evidence="10">Pupa</tissue>
    </source>
</reference>
<evidence type="ECO:0008006" key="12">
    <source>
        <dbReference type="Google" id="ProtNLM"/>
    </source>
</evidence>
<evidence type="ECO:0000256" key="7">
    <source>
        <dbReference type="ARBA" id="ARBA00023004"/>
    </source>
</evidence>
<dbReference type="GO" id="GO:0022412">
    <property type="term" value="P:cellular process involved in reproduction in multicellular organism"/>
    <property type="evidence" value="ECO:0007669"/>
    <property type="project" value="UniProtKB-ARBA"/>
</dbReference>
<dbReference type="InterPro" id="IPR037120">
    <property type="entry name" value="Haem_peroxidase_sf_animal"/>
</dbReference>
<evidence type="ECO:0000313" key="10">
    <source>
        <dbReference type="EMBL" id="KAJ8735205.1"/>
    </source>
</evidence>
<dbReference type="InterPro" id="IPR010255">
    <property type="entry name" value="Haem_peroxidase_sf"/>
</dbReference>
<evidence type="ECO:0000256" key="3">
    <source>
        <dbReference type="ARBA" id="ARBA00022559"/>
    </source>
</evidence>
<evidence type="ECO:0000256" key="9">
    <source>
        <dbReference type="SAM" id="Phobius"/>
    </source>
</evidence>
<dbReference type="PRINTS" id="PR00457">
    <property type="entry name" value="ANPEROXIDASE"/>
</dbReference>
<feature type="binding site" description="axial binding residue" evidence="8">
    <location>
        <position position="752"/>
    </location>
    <ligand>
        <name>heme b</name>
        <dbReference type="ChEBI" id="CHEBI:60344"/>
    </ligand>
    <ligandPart>
        <name>Fe</name>
        <dbReference type="ChEBI" id="CHEBI:18248"/>
    </ligandPart>
</feature>
<keyword evidence="7 8" id="KW-0408">Iron</keyword>
<keyword evidence="8" id="KW-0479">Metal-binding</keyword>
<dbReference type="PANTHER" id="PTHR11475">
    <property type="entry name" value="OXIDASE/PEROXIDASE"/>
    <property type="match status" value="1"/>
</dbReference>
<feature type="transmembrane region" description="Helical" evidence="9">
    <location>
        <begin position="224"/>
        <end position="246"/>
    </location>
</feature>
<comment type="subcellular location">
    <subcellularLocation>
        <location evidence="1">Secreted</location>
    </subcellularLocation>
</comment>
<organism evidence="10 11">
    <name type="scientific">Mythimna separata</name>
    <name type="common">Oriental armyworm</name>
    <name type="synonym">Pseudaletia separata</name>
    <dbReference type="NCBI Taxonomy" id="271217"/>
    <lineage>
        <taxon>Eukaryota</taxon>
        <taxon>Metazoa</taxon>
        <taxon>Ecdysozoa</taxon>
        <taxon>Arthropoda</taxon>
        <taxon>Hexapoda</taxon>
        <taxon>Insecta</taxon>
        <taxon>Pterygota</taxon>
        <taxon>Neoptera</taxon>
        <taxon>Endopterygota</taxon>
        <taxon>Lepidoptera</taxon>
        <taxon>Glossata</taxon>
        <taxon>Ditrysia</taxon>
        <taxon>Noctuoidea</taxon>
        <taxon>Noctuidae</taxon>
        <taxon>Noctuinae</taxon>
        <taxon>Hadenini</taxon>
        <taxon>Mythimna</taxon>
    </lineage>
</organism>
<keyword evidence="4 8" id="KW-0349">Heme</keyword>
<sequence length="1010" mass="111703">MLKRNHGLSEEECIQVKMQASSSSERTPLVQPTYVFESSLARRYQKQLHHTQCAICVFIISSCTTRSAPSACLSCEYTLVSIITPLVQPTYVFESSLARRYQKQLHHTQCAICVFIISSCTTRSAPSACLSCEYTLVSIITPLVQPTYVFESSLARRYQKQLHHTQCAICVFIISSCTTRSAPSACLSCEYTLVSIITPLVQPTYVFESSLARRYQKQLHHTQCAICVFIIAVLGVALLVTISYNLSQDQFDDDNSTEPNEPALPLFENNLTMLKMSPGMKPRPAFPRNVTLKEMPPALQPLLDLKWPLEAQPAAPWANADPSKAQIASAVLEGKAALKELTKVEWKRRPLDMNTPANRAQRAAATSAEVKPLADAAYTAEVATKALMNGTDISLRPGGSGQGPRLNGSFPEPPYCLDTPPPCTLSRYRTLDGTCNNLENPLRYGVSKTPFRRVLPPDYADGISSPRTGADGAALPSARDVSVTVHRPSYAHDSAFTVMLAVWGQFLDHDITATALSKGQNGTALSCCDESQLPHPECFPVRLDVDDPFYQDYNITCMEFVRSAPAPTCHFGPREQLNQATAFIDGSTVYGFADTRSASLRSFVGGQLRMLKIGATALLPPSTDPNDSCNTAEMNAKGRYCFESGDDRANENLHLTTMHLIWARQHNRLAGLLRKYNPTWDDDTVFQEARKIVGAQMQHITYTEFLPSILGADVMWALNMTVQEEGYADVYDPSVDPSVANHFASAVFRFAHTLLPGLIHNTDKSTGTIQYTHLHQMLFNPFTLYTRKGPVDAVTSAMDTLVHAVDPHVTTELSNHLFEKPIEANSSVANSTTKPGPCGLDLVSLNIQRGRDHGLPSYPQWREHCGLSRPKNFTDLEDMFDESSLSRICKIYNSVDDIDLYTGALAEDPKGRLLGPTLSCLIADQFLRLKVGDRFWYESSDATIGFTLEQLTEIRKTTLAGVICANEDLLDQAQPRVMEAVSPTNPLIDCKELPQPNLKMWYLKPKAGKV</sequence>